<dbReference type="PROSITE" id="PS00444">
    <property type="entry name" value="POLYPRENYL_SYNTHASE_2"/>
    <property type="match status" value="1"/>
</dbReference>
<accession>A0A1M7YIV1</accession>
<dbReference type="GO" id="GO:0008299">
    <property type="term" value="P:isoprenoid biosynthetic process"/>
    <property type="evidence" value="ECO:0007669"/>
    <property type="project" value="InterPro"/>
</dbReference>
<organism evidence="7 8">
    <name type="scientific">Desulfopila aestuarii DSM 18488</name>
    <dbReference type="NCBI Taxonomy" id="1121416"/>
    <lineage>
        <taxon>Bacteria</taxon>
        <taxon>Pseudomonadati</taxon>
        <taxon>Thermodesulfobacteriota</taxon>
        <taxon>Desulfobulbia</taxon>
        <taxon>Desulfobulbales</taxon>
        <taxon>Desulfocapsaceae</taxon>
        <taxon>Desulfopila</taxon>
    </lineage>
</organism>
<evidence type="ECO:0000256" key="5">
    <source>
        <dbReference type="ARBA" id="ARBA00022842"/>
    </source>
</evidence>
<evidence type="ECO:0000256" key="4">
    <source>
        <dbReference type="ARBA" id="ARBA00022723"/>
    </source>
</evidence>
<dbReference type="GO" id="GO:0046872">
    <property type="term" value="F:metal ion binding"/>
    <property type="evidence" value="ECO:0007669"/>
    <property type="project" value="UniProtKB-KW"/>
</dbReference>
<evidence type="ECO:0000313" key="8">
    <source>
        <dbReference type="Proteomes" id="UP000184603"/>
    </source>
</evidence>
<dbReference type="InterPro" id="IPR000092">
    <property type="entry name" value="Polyprenyl_synt"/>
</dbReference>
<comment type="similarity">
    <text evidence="2 6">Belongs to the FPP/GGPP synthase family.</text>
</comment>
<dbReference type="GO" id="GO:0004659">
    <property type="term" value="F:prenyltransferase activity"/>
    <property type="evidence" value="ECO:0007669"/>
    <property type="project" value="InterPro"/>
</dbReference>
<keyword evidence="4" id="KW-0479">Metal-binding</keyword>
<keyword evidence="8" id="KW-1185">Reference proteome</keyword>
<dbReference type="STRING" id="1121416.SAMN02745220_04598"/>
<dbReference type="PANTHER" id="PTHR12001:SF69">
    <property type="entry name" value="ALL TRANS-POLYPRENYL-DIPHOSPHATE SYNTHASE PDSS1"/>
    <property type="match status" value="1"/>
</dbReference>
<dbReference type="EMBL" id="FRFE01000036">
    <property type="protein sequence ID" value="SHO52501.1"/>
    <property type="molecule type" value="Genomic_DNA"/>
</dbReference>
<evidence type="ECO:0000313" key="7">
    <source>
        <dbReference type="EMBL" id="SHO52501.1"/>
    </source>
</evidence>
<keyword evidence="5" id="KW-0460">Magnesium</keyword>
<dbReference type="InterPro" id="IPR008949">
    <property type="entry name" value="Isoprenoid_synthase_dom_sf"/>
</dbReference>
<evidence type="ECO:0000256" key="2">
    <source>
        <dbReference type="ARBA" id="ARBA00006706"/>
    </source>
</evidence>
<comment type="cofactor">
    <cofactor evidence="1">
        <name>Mg(2+)</name>
        <dbReference type="ChEBI" id="CHEBI:18420"/>
    </cofactor>
</comment>
<reference evidence="7 8" key="1">
    <citation type="submission" date="2016-12" db="EMBL/GenBank/DDBJ databases">
        <authorList>
            <person name="Song W.-J."/>
            <person name="Kurnit D.M."/>
        </authorList>
    </citation>
    <scope>NUCLEOTIDE SEQUENCE [LARGE SCALE GENOMIC DNA]</scope>
    <source>
        <strain evidence="7 8">DSM 18488</strain>
    </source>
</reference>
<keyword evidence="3 6" id="KW-0808">Transferase</keyword>
<dbReference type="Proteomes" id="UP000184603">
    <property type="component" value="Unassembled WGS sequence"/>
</dbReference>
<dbReference type="PANTHER" id="PTHR12001">
    <property type="entry name" value="GERANYLGERANYL PYROPHOSPHATE SYNTHASE"/>
    <property type="match status" value="1"/>
</dbReference>
<evidence type="ECO:0000256" key="3">
    <source>
        <dbReference type="ARBA" id="ARBA00022679"/>
    </source>
</evidence>
<name>A0A1M7YIV1_9BACT</name>
<dbReference type="RefSeq" id="WP_073616077.1">
    <property type="nucleotide sequence ID" value="NZ_FRFE01000036.1"/>
</dbReference>
<dbReference type="SFLD" id="SFLDS00005">
    <property type="entry name" value="Isoprenoid_Synthase_Type_I"/>
    <property type="match status" value="1"/>
</dbReference>
<protein>
    <submittedName>
        <fullName evidence="7">Octaprenyl-diphosphate synthase</fullName>
    </submittedName>
</protein>
<dbReference type="Pfam" id="PF00348">
    <property type="entry name" value="polyprenyl_synt"/>
    <property type="match status" value="1"/>
</dbReference>
<gene>
    <name evidence="7" type="ORF">SAMN02745220_04598</name>
</gene>
<dbReference type="AlphaFoldDB" id="A0A1M7YIV1"/>
<dbReference type="SUPFAM" id="SSF48576">
    <property type="entry name" value="Terpenoid synthases"/>
    <property type="match status" value="1"/>
</dbReference>
<dbReference type="OrthoDB" id="9805316at2"/>
<proteinExistence type="inferred from homology"/>
<dbReference type="CDD" id="cd00685">
    <property type="entry name" value="Trans_IPPS_HT"/>
    <property type="match status" value="1"/>
</dbReference>
<dbReference type="Gene3D" id="1.10.600.10">
    <property type="entry name" value="Farnesyl Diphosphate Synthase"/>
    <property type="match status" value="1"/>
</dbReference>
<evidence type="ECO:0000256" key="6">
    <source>
        <dbReference type="RuleBase" id="RU004466"/>
    </source>
</evidence>
<dbReference type="InterPro" id="IPR033749">
    <property type="entry name" value="Polyprenyl_synt_CS"/>
</dbReference>
<sequence length="332" mass="36484">MADKEQLMAAVKVEAEKIDAVMLEDLARLRPEFDPLLSDVLEYGLFNGGKRIRPLLVVLCARLAGSNDEKVYELAKAFEYLHAATLFHDDVIDNALTRRGRPAVNRQFGLVAAILAGDFLHARSMEIVGEMTGNDGLRVFCQATAGMVDGEFMQLRNASETNLSKVDYAEAIMGKTGLLIAASCEIGGLFGGATRVQQQALRTYGVGLGCAFQMIDDLLDYTGDEKKTGKRVGNDLAEGKMTLPLIETLERADQSDRELLEKILKDQILRTEQFQVVSGLIDKYNGYDATRRKAEAAVQDAVASLDCFPGTDTDPAKQTLLALTRYVLNRHK</sequence>
<evidence type="ECO:0000256" key="1">
    <source>
        <dbReference type="ARBA" id="ARBA00001946"/>
    </source>
</evidence>